<proteinExistence type="predicted"/>
<feature type="transmembrane region" description="Helical" evidence="2">
    <location>
        <begin position="286"/>
        <end position="308"/>
    </location>
</feature>
<name>A0AAU2HDT9_9ACTN</name>
<feature type="coiled-coil region" evidence="1">
    <location>
        <begin position="163"/>
        <end position="218"/>
    </location>
</feature>
<dbReference type="Pfam" id="PF13560">
    <property type="entry name" value="HTH_31"/>
    <property type="match status" value="1"/>
</dbReference>
<accession>A0AAU2HDT9</accession>
<keyword evidence="2" id="KW-1133">Transmembrane helix</keyword>
<evidence type="ECO:0000313" key="3">
    <source>
        <dbReference type="EMBL" id="WTU45988.1"/>
    </source>
</evidence>
<feature type="transmembrane region" description="Helical" evidence="2">
    <location>
        <begin position="320"/>
        <end position="338"/>
    </location>
</feature>
<evidence type="ECO:0000256" key="1">
    <source>
        <dbReference type="SAM" id="Coils"/>
    </source>
</evidence>
<feature type="transmembrane region" description="Helical" evidence="2">
    <location>
        <begin position="399"/>
        <end position="419"/>
    </location>
</feature>
<sequence length="463" mass="50360">MAGAKGRGRGWRPLRAQTHQAAELATFLRALMDEHGITVRALAEATRWGKSTISDNLDGRVPSKQFVTGLVQAVVREPRKRDIDLKQAWALWEAADKPPAPPSPHSGASGGALAVRATQEELISLTRQTLDLERERAGTHQLVLLLMRLVSTLQTEVAHAREVPDARAKLKALEDQLHTAQVDLERARQAREEAELLADRAQQQSTALQEELAQLRAAAPPITIAFRLGPQDLPAELQEEYFLADPDRALRTAEAMLVKGAEHRSELEGSIAPADPWQARQVGEGWLLVALVLGRVLGCLLMMVGASLHYALKTWVTSSTVWLGFPDLLVLVGIALLYDPWDIVWDTARPLLLRLIGDRDEPVVWPLTVEEALTRALRLPWAVAAATATVLSLATVSWWSLWLLAATVPAALGTMAYTVLGRNRPVVALVAPVLSSGLAVLRPLLPGPAATGAMPSQTTATER</sequence>
<feature type="transmembrane region" description="Helical" evidence="2">
    <location>
        <begin position="426"/>
        <end position="445"/>
    </location>
</feature>
<reference evidence="3" key="1">
    <citation type="submission" date="2022-10" db="EMBL/GenBank/DDBJ databases">
        <title>The complete genomes of actinobacterial strains from the NBC collection.</title>
        <authorList>
            <person name="Joergensen T.S."/>
            <person name="Alvarez Arevalo M."/>
            <person name="Sterndorff E.B."/>
            <person name="Faurdal D."/>
            <person name="Vuksanovic O."/>
            <person name="Mourched A.-S."/>
            <person name="Charusanti P."/>
            <person name="Shaw S."/>
            <person name="Blin K."/>
            <person name="Weber T."/>
        </authorList>
    </citation>
    <scope>NUCLEOTIDE SEQUENCE</scope>
    <source>
        <strain evidence="3">NBC_00060</strain>
    </source>
</reference>
<organism evidence="3">
    <name type="scientific">Streptomyces sp. NBC_00060</name>
    <dbReference type="NCBI Taxonomy" id="2975636"/>
    <lineage>
        <taxon>Bacteria</taxon>
        <taxon>Bacillati</taxon>
        <taxon>Actinomycetota</taxon>
        <taxon>Actinomycetes</taxon>
        <taxon>Kitasatosporales</taxon>
        <taxon>Streptomycetaceae</taxon>
        <taxon>Streptomyces</taxon>
    </lineage>
</organism>
<gene>
    <name evidence="3" type="ORF">OHV25_41030</name>
</gene>
<evidence type="ECO:0000256" key="2">
    <source>
        <dbReference type="SAM" id="Phobius"/>
    </source>
</evidence>
<keyword evidence="1" id="KW-0175">Coiled coil</keyword>
<protein>
    <submittedName>
        <fullName evidence="3">Helix-turn-helix domain-containing protein</fullName>
    </submittedName>
</protein>
<dbReference type="AlphaFoldDB" id="A0AAU2HDT9"/>
<keyword evidence="2" id="KW-0472">Membrane</keyword>
<dbReference type="EMBL" id="CP108255">
    <property type="protein sequence ID" value="WTU45988.1"/>
    <property type="molecule type" value="Genomic_DNA"/>
</dbReference>
<keyword evidence="2" id="KW-0812">Transmembrane</keyword>